<dbReference type="EMBL" id="FJUX01000038">
    <property type="protein sequence ID" value="CZS98824.1"/>
    <property type="molecule type" value="Genomic_DNA"/>
</dbReference>
<dbReference type="AlphaFoldDB" id="A0A1E1KPK2"/>
<evidence type="ECO:0000313" key="1">
    <source>
        <dbReference type="EMBL" id="CZS98824.1"/>
    </source>
</evidence>
<organism evidence="1 2">
    <name type="scientific">Rhynchosporium agropyri</name>
    <dbReference type="NCBI Taxonomy" id="914238"/>
    <lineage>
        <taxon>Eukaryota</taxon>
        <taxon>Fungi</taxon>
        <taxon>Dikarya</taxon>
        <taxon>Ascomycota</taxon>
        <taxon>Pezizomycotina</taxon>
        <taxon>Leotiomycetes</taxon>
        <taxon>Helotiales</taxon>
        <taxon>Ploettnerulaceae</taxon>
        <taxon>Rhynchosporium</taxon>
    </lineage>
</organism>
<keyword evidence="2" id="KW-1185">Reference proteome</keyword>
<accession>A0A1E1KPK2</accession>
<proteinExistence type="predicted"/>
<gene>
    <name evidence="1" type="ORF">RAG0_07382</name>
</gene>
<sequence length="135" mass="15819">MSRKPHNTWIGNDLLLLAHSSRRYPRNTSDLSIRHYSSCKYDRGHGKFLKEITLRQPEERGRVLFGHVIDLDLFESEEQEKLKRLLAGLEESCERADDEMRWNLYVNFDRLGWEDVFDYLTGSGLVLVTAKPAHI</sequence>
<reference evidence="2" key="1">
    <citation type="submission" date="2016-03" db="EMBL/GenBank/DDBJ databases">
        <authorList>
            <person name="Guldener U."/>
        </authorList>
    </citation>
    <scope>NUCLEOTIDE SEQUENCE [LARGE SCALE GENOMIC DNA]</scope>
    <source>
        <strain evidence="2">04CH-RAC-A.6.1</strain>
    </source>
</reference>
<name>A0A1E1KPK2_9HELO</name>
<protein>
    <submittedName>
        <fullName evidence="1">Uncharacterized protein</fullName>
    </submittedName>
</protein>
<dbReference type="Proteomes" id="UP000178912">
    <property type="component" value="Unassembled WGS sequence"/>
</dbReference>
<evidence type="ECO:0000313" key="2">
    <source>
        <dbReference type="Proteomes" id="UP000178912"/>
    </source>
</evidence>